<gene>
    <name evidence="13" type="ORF">HQ394_06545</name>
</gene>
<evidence type="ECO:0000256" key="3">
    <source>
        <dbReference type="ARBA" id="ARBA00022448"/>
    </source>
</evidence>
<evidence type="ECO:0000256" key="7">
    <source>
        <dbReference type="ARBA" id="ARBA00022989"/>
    </source>
</evidence>
<keyword evidence="4 9" id="KW-1003">Cell membrane</keyword>
<evidence type="ECO:0000313" key="14">
    <source>
        <dbReference type="Proteomes" id="UP000516369"/>
    </source>
</evidence>
<dbReference type="Gene3D" id="2.40.50.100">
    <property type="match status" value="1"/>
</dbReference>
<comment type="subcellular location">
    <subcellularLocation>
        <location evidence="1 9">Cell inner membrane</location>
        <topology evidence="1 9">Single-pass membrane protein</topology>
    </subcellularLocation>
</comment>
<evidence type="ECO:0000256" key="6">
    <source>
        <dbReference type="ARBA" id="ARBA00022692"/>
    </source>
</evidence>
<keyword evidence="7 9" id="KW-1133">Transmembrane helix</keyword>
<dbReference type="KEGG" id="dvn:HQ394_06545"/>
<evidence type="ECO:0000259" key="12">
    <source>
        <dbReference type="Pfam" id="PF26002"/>
    </source>
</evidence>
<feature type="domain" description="AprE-like beta-barrel" evidence="12">
    <location>
        <begin position="320"/>
        <end position="410"/>
    </location>
</feature>
<evidence type="ECO:0000256" key="5">
    <source>
        <dbReference type="ARBA" id="ARBA00022519"/>
    </source>
</evidence>
<dbReference type="Gene3D" id="1.10.287.1490">
    <property type="match status" value="1"/>
</dbReference>
<dbReference type="PANTHER" id="PTHR30386:SF26">
    <property type="entry name" value="TRANSPORT PROTEIN COMB"/>
    <property type="match status" value="1"/>
</dbReference>
<dbReference type="InterPro" id="IPR058781">
    <property type="entry name" value="HH_AprE-like"/>
</dbReference>
<dbReference type="RefSeq" id="WP_190262587.1">
    <property type="nucleotide sequence ID" value="NZ_CP053923.1"/>
</dbReference>
<evidence type="ECO:0000256" key="10">
    <source>
        <dbReference type="SAM" id="Coils"/>
    </source>
</evidence>
<feature type="transmembrane region" description="Helical" evidence="9">
    <location>
        <begin position="20"/>
        <end position="37"/>
    </location>
</feature>
<comment type="similarity">
    <text evidence="2 9">Belongs to the membrane fusion protein (MFP) (TC 8.A.1) family.</text>
</comment>
<evidence type="ECO:0000313" key="13">
    <source>
        <dbReference type="EMBL" id="QNT69074.1"/>
    </source>
</evidence>
<accession>A0A7H1N038</accession>
<keyword evidence="5 9" id="KW-0997">Cell inner membrane</keyword>
<keyword evidence="14" id="KW-1185">Reference proteome</keyword>
<feature type="domain" description="AprE-like long alpha-helical hairpin" evidence="11">
    <location>
        <begin position="95"/>
        <end position="278"/>
    </location>
</feature>
<dbReference type="GO" id="GO:0015031">
    <property type="term" value="P:protein transport"/>
    <property type="evidence" value="ECO:0007669"/>
    <property type="project" value="InterPro"/>
</dbReference>
<keyword evidence="6 9" id="KW-0812">Transmembrane</keyword>
<evidence type="ECO:0000259" key="11">
    <source>
        <dbReference type="Pfam" id="PF25994"/>
    </source>
</evidence>
<feature type="coiled-coil region" evidence="10">
    <location>
        <begin position="229"/>
        <end position="278"/>
    </location>
</feature>
<dbReference type="InterPro" id="IPR058982">
    <property type="entry name" value="Beta-barrel_AprE"/>
</dbReference>
<dbReference type="Pfam" id="PF25994">
    <property type="entry name" value="HH_AprE"/>
    <property type="match status" value="1"/>
</dbReference>
<dbReference type="InterPro" id="IPR010129">
    <property type="entry name" value="T1SS_HlyD"/>
</dbReference>
<proteinExistence type="inferred from homology"/>
<evidence type="ECO:0000256" key="4">
    <source>
        <dbReference type="ARBA" id="ARBA00022475"/>
    </source>
</evidence>
<dbReference type="Pfam" id="PF26002">
    <property type="entry name" value="Beta-barrel_AprE"/>
    <property type="match status" value="1"/>
</dbReference>
<keyword evidence="8 9" id="KW-0472">Membrane</keyword>
<name>A0A7H1N038_9PROT</name>
<dbReference type="Proteomes" id="UP000516369">
    <property type="component" value="Chromosome"/>
</dbReference>
<dbReference type="Gene3D" id="2.40.30.170">
    <property type="match status" value="1"/>
</dbReference>
<evidence type="ECO:0000256" key="9">
    <source>
        <dbReference type="RuleBase" id="RU365093"/>
    </source>
</evidence>
<dbReference type="NCBIfam" id="TIGR01843">
    <property type="entry name" value="type_I_hlyD"/>
    <property type="match status" value="1"/>
</dbReference>
<keyword evidence="3 9" id="KW-0813">Transport</keyword>
<dbReference type="AlphaFoldDB" id="A0A7H1N038"/>
<dbReference type="PRINTS" id="PR01490">
    <property type="entry name" value="RTXTOXIND"/>
</dbReference>
<evidence type="ECO:0000256" key="8">
    <source>
        <dbReference type="ARBA" id="ARBA00023136"/>
    </source>
</evidence>
<evidence type="ECO:0000256" key="1">
    <source>
        <dbReference type="ARBA" id="ARBA00004377"/>
    </source>
</evidence>
<organism evidence="13 14">
    <name type="scientific">Defluviicoccus vanus</name>
    <dbReference type="NCBI Taxonomy" id="111831"/>
    <lineage>
        <taxon>Bacteria</taxon>
        <taxon>Pseudomonadati</taxon>
        <taxon>Pseudomonadota</taxon>
        <taxon>Alphaproteobacteria</taxon>
        <taxon>Rhodospirillales</taxon>
        <taxon>Rhodospirillaceae</taxon>
        <taxon>Defluviicoccus</taxon>
    </lineage>
</organism>
<keyword evidence="10" id="KW-0175">Coiled coil</keyword>
<dbReference type="GO" id="GO:0005886">
    <property type="term" value="C:plasma membrane"/>
    <property type="evidence" value="ECO:0007669"/>
    <property type="project" value="UniProtKB-SubCell"/>
</dbReference>
<reference evidence="13 14" key="1">
    <citation type="submission" date="2020-05" db="EMBL/GenBank/DDBJ databases">
        <title>Complete closed genome sequence of Defluviicoccus vanus.</title>
        <authorList>
            <person name="Bessarab I."/>
            <person name="Arumugam K."/>
            <person name="Maszenan A.M."/>
            <person name="Seviour R.J."/>
            <person name="Williams R.B."/>
        </authorList>
    </citation>
    <scope>NUCLEOTIDE SEQUENCE [LARGE SCALE GENOMIC DNA]</scope>
    <source>
        <strain evidence="13 14">Ben 114</strain>
    </source>
</reference>
<protein>
    <recommendedName>
        <fullName evidence="9">Membrane fusion protein (MFP) family protein</fullName>
    </recommendedName>
</protein>
<dbReference type="PANTHER" id="PTHR30386">
    <property type="entry name" value="MEMBRANE FUSION SUBUNIT OF EMRAB-TOLC MULTIDRUG EFFLUX PUMP"/>
    <property type="match status" value="1"/>
</dbReference>
<dbReference type="EMBL" id="CP053923">
    <property type="protein sequence ID" value="QNT69074.1"/>
    <property type="molecule type" value="Genomic_DNA"/>
</dbReference>
<dbReference type="InterPro" id="IPR050739">
    <property type="entry name" value="MFP"/>
</dbReference>
<evidence type="ECO:0000256" key="2">
    <source>
        <dbReference type="ARBA" id="ARBA00009477"/>
    </source>
</evidence>
<sequence length="433" mass="46952">MTTSLDALVARHPLPTWRSGAWIVVALVTSAVLWSVVARVNEVVVAVGEVVPEGKLKVIQHLEGGIIEQIYVAEGDSVNAGDPLVRLDLATAGVNRNELQARLDREVLRRARLLAQLAPTPTLLSLPKDAATRHPDMAQAEQRTFDARRRELAATVAALQEQVRQRELAVQELDAKRRASAANLGLAQQRLQLSQSLLSEGLMAKMEHLKLQSEVESLQGELAGLGPALPRARAAVAEAEERLREADGRFRRESNDDLSDAEEQIARLTELLATATDQGARAEIKSPINGVVKRLRYNTIGGVVSPGDPIMEIVPTQDKLVVTAHLGPVDRGYVHSGQDALVKVTTYDYIRYGGLAGRVVHVAPDSSTDAKTGATYFEVIVETDKAALGSASRPLPISAGMQAVVDIQTGNRSIADYLLTPVLKLRQEAFRER</sequence>